<evidence type="ECO:0000313" key="12">
    <source>
        <dbReference type="Proteomes" id="UP000008718"/>
    </source>
</evidence>
<evidence type="ECO:0000313" key="11">
    <source>
        <dbReference type="EMBL" id="ADQ79077.1"/>
    </source>
</evidence>
<reference evidence="11 12" key="2">
    <citation type="journal article" date="2011" name="Stand. Genomic Sci.">
        <title>Complete genome sequence of Paludibacter propionicigenes type strain (WB4).</title>
        <authorList>
            <person name="Gronow S."/>
            <person name="Munk C."/>
            <person name="Lapidus A."/>
            <person name="Nolan M."/>
            <person name="Lucas S."/>
            <person name="Hammon N."/>
            <person name="Deshpande S."/>
            <person name="Cheng J.F."/>
            <person name="Tapia R."/>
            <person name="Han C."/>
            <person name="Goodwin L."/>
            <person name="Pitluck S."/>
            <person name="Liolios K."/>
            <person name="Ivanova N."/>
            <person name="Mavromatis K."/>
            <person name="Mikhailova N."/>
            <person name="Pati A."/>
            <person name="Chen A."/>
            <person name="Palaniappan K."/>
            <person name="Land M."/>
            <person name="Hauser L."/>
            <person name="Chang Y.J."/>
            <person name="Jeffries C.D."/>
            <person name="Brambilla E."/>
            <person name="Rohde M."/>
            <person name="Goker M."/>
            <person name="Detter J.C."/>
            <person name="Woyke T."/>
            <person name="Bristow J."/>
            <person name="Eisen J.A."/>
            <person name="Markowitz V."/>
            <person name="Hugenholtz P."/>
            <person name="Kyrpides N.C."/>
            <person name="Klenk H.P."/>
        </authorList>
    </citation>
    <scope>NUCLEOTIDE SEQUENCE [LARGE SCALE GENOMIC DNA]</scope>
    <source>
        <strain evidence="12">DSM 17365 / JCM 13257 / WB4</strain>
    </source>
</reference>
<evidence type="ECO:0000256" key="6">
    <source>
        <dbReference type="ARBA" id="ARBA00022840"/>
    </source>
</evidence>
<dbReference type="GO" id="GO:0006281">
    <property type="term" value="P:DNA repair"/>
    <property type="evidence" value="ECO:0007669"/>
    <property type="project" value="UniProtKB-KW"/>
</dbReference>
<feature type="domain" description="RecF/RecN/SMC N-terminal" evidence="10">
    <location>
        <begin position="1"/>
        <end position="510"/>
    </location>
</feature>
<dbReference type="Proteomes" id="UP000008718">
    <property type="component" value="Chromosome"/>
</dbReference>
<reference key="1">
    <citation type="submission" date="2010-11" db="EMBL/GenBank/DDBJ databases">
        <title>The complete genome of Paludibacter propionicigenes DSM 17365.</title>
        <authorList>
            <consortium name="US DOE Joint Genome Institute (JGI-PGF)"/>
            <person name="Lucas S."/>
            <person name="Copeland A."/>
            <person name="Lapidus A."/>
            <person name="Bruce D."/>
            <person name="Goodwin L."/>
            <person name="Pitluck S."/>
            <person name="Kyrpides N."/>
            <person name="Mavromatis K."/>
            <person name="Ivanova N."/>
            <person name="Munk A.C."/>
            <person name="Brettin T."/>
            <person name="Detter J.C."/>
            <person name="Han C."/>
            <person name="Tapia R."/>
            <person name="Land M."/>
            <person name="Hauser L."/>
            <person name="Markowitz V."/>
            <person name="Cheng J.-F."/>
            <person name="Hugenholtz P."/>
            <person name="Woyke T."/>
            <person name="Wu D."/>
            <person name="Gronow S."/>
            <person name="Wellnitz S."/>
            <person name="Brambilla E."/>
            <person name="Klenk H.-P."/>
            <person name="Eisen J.A."/>
        </authorList>
    </citation>
    <scope>NUCLEOTIDE SEQUENCE</scope>
    <source>
        <strain>WB4</strain>
    </source>
</reference>
<keyword evidence="7 9" id="KW-0234">DNA repair</keyword>
<dbReference type="CDD" id="cd03241">
    <property type="entry name" value="ABC_RecN"/>
    <property type="match status" value="2"/>
</dbReference>
<dbReference type="FunFam" id="3.40.50.300:FF:000319">
    <property type="entry name" value="DNA repair protein RecN"/>
    <property type="match status" value="1"/>
</dbReference>
<dbReference type="HOGENOM" id="CLU_018297_3_1_10"/>
<dbReference type="eggNOG" id="COG0497">
    <property type="taxonomic scope" value="Bacteria"/>
</dbReference>
<keyword evidence="6" id="KW-0067">ATP-binding</keyword>
<protein>
    <recommendedName>
        <fullName evidence="3 9">DNA repair protein RecN</fullName>
    </recommendedName>
    <alternativeName>
        <fullName evidence="8 9">Recombination protein N</fullName>
    </alternativeName>
</protein>
<dbReference type="InterPro" id="IPR003395">
    <property type="entry name" value="RecF/RecN/SMC_N"/>
</dbReference>
<organism evidence="11 12">
    <name type="scientific">Paludibacter propionicigenes (strain DSM 17365 / JCM 13257 / WB4)</name>
    <dbReference type="NCBI Taxonomy" id="694427"/>
    <lineage>
        <taxon>Bacteria</taxon>
        <taxon>Pseudomonadati</taxon>
        <taxon>Bacteroidota</taxon>
        <taxon>Bacteroidia</taxon>
        <taxon>Bacteroidales</taxon>
        <taxon>Paludibacteraceae</taxon>
        <taxon>Paludibacter</taxon>
    </lineage>
</organism>
<evidence type="ECO:0000256" key="9">
    <source>
        <dbReference type="PIRNR" id="PIRNR003128"/>
    </source>
</evidence>
<dbReference type="EMBL" id="CP002345">
    <property type="protein sequence ID" value="ADQ79077.1"/>
    <property type="molecule type" value="Genomic_DNA"/>
</dbReference>
<dbReference type="NCBIfam" id="TIGR00634">
    <property type="entry name" value="recN"/>
    <property type="match status" value="1"/>
</dbReference>
<evidence type="ECO:0000256" key="4">
    <source>
        <dbReference type="ARBA" id="ARBA00022741"/>
    </source>
</evidence>
<dbReference type="Gene3D" id="3.40.50.300">
    <property type="entry name" value="P-loop containing nucleotide triphosphate hydrolases"/>
    <property type="match status" value="2"/>
</dbReference>
<dbReference type="GO" id="GO:0005524">
    <property type="term" value="F:ATP binding"/>
    <property type="evidence" value="ECO:0007669"/>
    <property type="project" value="UniProtKB-KW"/>
</dbReference>
<accession>E4T2Y3</accession>
<evidence type="ECO:0000256" key="8">
    <source>
        <dbReference type="ARBA" id="ARBA00033408"/>
    </source>
</evidence>
<proteinExistence type="inferred from homology"/>
<dbReference type="RefSeq" id="WP_013444446.1">
    <property type="nucleotide sequence ID" value="NC_014734.1"/>
</dbReference>
<sequence length="552" mass="62324">MLKSLHISNYALITELDIDFQSGFSVITGETGAGKSIILGALSLILGQRADSKSIKIDAEKCVIEAEFDISNYTHLSDFFIQNDLDNEESSCLIRRELTSSGKSRAFINDTPVSLNVIRDLSNRLLDIHSQHENLLLSNVGYQLDVVDTIAQNSVQLNAYRQSYQLWRSLQSELKQLQKSAEKQASDLDYIQFQFQQLTDAKLDANEQAELEMEQDTLSHAEEIKTQLLKAGQLMSDESMSLDLLKETIQAVSHIKAYIPDGNDWYERLQSAFIELKDISSEISSYEERVEFNPERLSVVESRLSELFTLQKKYKVTSVAELIELRDDFGKQLQRIESFDEELEMLNVKLAQAHEQLELDAQSLTKSRQEACKPIESYLVEQLIKLGIPNIQFIVEISPESEFTENGNDQVQFLFSANKNRAPQPVTQIASGGEVSRLMLSIKSLVAHKADLPTIIFDEIDTGVSGEIAHRMGEIMRTMSTDMQVITITHLPQIAGKGAQHYSVFKDDTGLQTQTHIRRLNDEERLVELAQMLSGKNITEAALKNAKELLQN</sequence>
<dbReference type="OrthoDB" id="9806954at2"/>
<dbReference type="AlphaFoldDB" id="E4T2Y3"/>
<evidence type="ECO:0000256" key="5">
    <source>
        <dbReference type="ARBA" id="ARBA00022763"/>
    </source>
</evidence>
<evidence type="ECO:0000256" key="2">
    <source>
        <dbReference type="ARBA" id="ARBA00009441"/>
    </source>
</evidence>
<gene>
    <name evidence="11" type="ordered locus">Palpr_0927</name>
</gene>
<dbReference type="STRING" id="694427.Palpr_0927"/>
<dbReference type="GO" id="GO:0006310">
    <property type="term" value="P:DNA recombination"/>
    <property type="evidence" value="ECO:0007669"/>
    <property type="project" value="InterPro"/>
</dbReference>
<dbReference type="PANTHER" id="PTHR11059:SF0">
    <property type="entry name" value="DNA REPAIR PROTEIN RECN"/>
    <property type="match status" value="1"/>
</dbReference>
<dbReference type="InterPro" id="IPR004604">
    <property type="entry name" value="DNA_recomb/repair_RecN"/>
</dbReference>
<evidence type="ECO:0000256" key="7">
    <source>
        <dbReference type="ARBA" id="ARBA00023204"/>
    </source>
</evidence>
<keyword evidence="5 9" id="KW-0227">DNA damage</keyword>
<evidence type="ECO:0000256" key="1">
    <source>
        <dbReference type="ARBA" id="ARBA00003618"/>
    </source>
</evidence>
<keyword evidence="4" id="KW-0547">Nucleotide-binding</keyword>
<comment type="function">
    <text evidence="1 9">May be involved in recombinational repair of damaged DNA.</text>
</comment>
<dbReference type="GO" id="GO:0009432">
    <property type="term" value="P:SOS response"/>
    <property type="evidence" value="ECO:0007669"/>
    <property type="project" value="TreeGrafter"/>
</dbReference>
<dbReference type="SUPFAM" id="SSF52540">
    <property type="entry name" value="P-loop containing nucleoside triphosphate hydrolases"/>
    <property type="match status" value="1"/>
</dbReference>
<dbReference type="InterPro" id="IPR027417">
    <property type="entry name" value="P-loop_NTPase"/>
</dbReference>
<evidence type="ECO:0000256" key="3">
    <source>
        <dbReference type="ARBA" id="ARBA00021315"/>
    </source>
</evidence>
<dbReference type="Pfam" id="PF02463">
    <property type="entry name" value="SMC_N"/>
    <property type="match status" value="1"/>
</dbReference>
<dbReference type="KEGG" id="ppn:Palpr_0927"/>
<dbReference type="PIRSF" id="PIRSF003128">
    <property type="entry name" value="RecN"/>
    <property type="match status" value="1"/>
</dbReference>
<comment type="similarity">
    <text evidence="2 9">Belongs to the RecN family.</text>
</comment>
<dbReference type="PANTHER" id="PTHR11059">
    <property type="entry name" value="DNA REPAIR PROTEIN RECN"/>
    <property type="match status" value="1"/>
</dbReference>
<keyword evidence="12" id="KW-1185">Reference proteome</keyword>
<evidence type="ECO:0000259" key="10">
    <source>
        <dbReference type="Pfam" id="PF02463"/>
    </source>
</evidence>
<dbReference type="GO" id="GO:0043590">
    <property type="term" value="C:bacterial nucleoid"/>
    <property type="evidence" value="ECO:0007669"/>
    <property type="project" value="TreeGrafter"/>
</dbReference>
<name>E4T2Y3_PALPW</name>
<dbReference type="NCBIfam" id="NF008121">
    <property type="entry name" value="PRK10869.1"/>
    <property type="match status" value="1"/>
</dbReference>